<feature type="domain" description="tRNA (32-2'-O)-methyltransferase regulator THADA-like C-terminal TPR repeats region" evidence="6">
    <location>
        <begin position="886"/>
        <end position="1026"/>
    </location>
</feature>
<reference evidence="7 8" key="1">
    <citation type="submission" date="2023-08" db="EMBL/GenBank/DDBJ databases">
        <title>A Necator americanus chromosomal reference genome.</title>
        <authorList>
            <person name="Ilik V."/>
            <person name="Petrzelkova K.J."/>
            <person name="Pardy F."/>
            <person name="Fuh T."/>
            <person name="Niatou-Singa F.S."/>
            <person name="Gouil Q."/>
            <person name="Baker L."/>
            <person name="Ritchie M.E."/>
            <person name="Jex A.R."/>
            <person name="Gazzola D."/>
            <person name="Li H."/>
            <person name="Toshio Fujiwara R."/>
            <person name="Zhan B."/>
            <person name="Aroian R.V."/>
            <person name="Pafco B."/>
            <person name="Schwarz E.M."/>
        </authorList>
    </citation>
    <scope>NUCLEOTIDE SEQUENCE [LARGE SCALE GENOMIC DNA]</scope>
    <source>
        <strain evidence="7 8">Aroian</strain>
        <tissue evidence="7">Whole animal</tissue>
    </source>
</reference>
<feature type="domain" description="tRNA (32-2'-O)-methyltransferase regulator THADA-like TPR repeats region" evidence="5">
    <location>
        <begin position="346"/>
        <end position="523"/>
    </location>
</feature>
<dbReference type="Pfam" id="PF10350">
    <property type="entry name" value="DUF2428"/>
    <property type="match status" value="1"/>
</dbReference>
<keyword evidence="2" id="KW-0819">tRNA processing</keyword>
<dbReference type="Pfam" id="PF25151">
    <property type="entry name" value="TPR_Trm732_C"/>
    <property type="match status" value="1"/>
</dbReference>
<accession>A0ABR1BNX4</accession>
<dbReference type="InterPro" id="IPR056843">
    <property type="entry name" value="THADA-like_TPR"/>
</dbReference>
<keyword evidence="8" id="KW-1185">Reference proteome</keyword>
<dbReference type="PANTHER" id="PTHR14387:SF7">
    <property type="entry name" value="THYROID ADENOMA-ASSOCIATED PROTEIN"/>
    <property type="match status" value="1"/>
</dbReference>
<evidence type="ECO:0000259" key="5">
    <source>
        <dbReference type="Pfam" id="PF25150"/>
    </source>
</evidence>
<evidence type="ECO:0000313" key="8">
    <source>
        <dbReference type="Proteomes" id="UP001303046"/>
    </source>
</evidence>
<comment type="similarity">
    <text evidence="1">Belongs to the THADA family.</text>
</comment>
<dbReference type="EMBL" id="JAVFWL010000001">
    <property type="protein sequence ID" value="KAK6727002.1"/>
    <property type="molecule type" value="Genomic_DNA"/>
</dbReference>
<sequence>MFSPESPAQCPQVHTSRLVNELQNYFYSLLLEVTVATIMDHVSDPSELGFDPSKYIEECINQGSLGMRFLFKKVDSSVLSSVNGYPCFLIDCCLYRCLEESTMSSQVTQRLISCSTAIKRIMTIVKDLSYPLTAECQQRIIDYVFRSWDVTMEVVCYEAVDIFEMLLANHCMGCTLCKARKGCGWSDSIIKQLTEGASSCRSRYKCLLVMLQSYSTYVKLIDQALIEKIYSLFGNASLSVVLSDIISFDLEEFPNRWEVHVNHILDCLSSESNNVRYAVKWIAALQWAAILWTDRLLPKLIRTKLLKDEFLPLLLENMKESYLHSQCLDSLLSVTRFLIISNKKCDSYKYWNDYIPLKTMCYAVLHWNIQVRLAAWLLLTEHPQRTHALQQEDVILIRAFMVTNMTEQSPAIRQKILAGLRKILSRVAETSEQVLKGKDGDVERIKLYNNFISFLLSLSFESLSSGANFNRRMMALSIIQCIFAGDSLKTNGKVLFLEQLNLPAAVTQERFAVLLTCLDDPYQLCQIMVLDILKKIHFDVSFDFIAYKNETVEMMKSIRSHNTLSAGYRMQLYTYRHPELLKDLLLEFVSVCEMNAKLAKDNLVEITKKTLHPWMNAIALLIENEDFEKKNSSDLEWWIRFVRERLIPLCFNVADVVTPAVHSMSPEGYIPEETLNEMANSFNLGSKVQLAAEVSQLLLVCCWRAHKHVSAILAWAVVKLCPLSILTAEDVHRIGAYYWLQLTECKHCGAFETAVEGFSSLCTYLWRSSDTALPKPSEWLRQILDALEGKKDLENLCSTRRSAGVPHLITAILATEPLDHPNESMNIAMVSLLEMRNKDMVYRIHSLNVLKAIFSSSILGERVVPALEWACRVAISGCSAAAWPERNAAAQLAAALRARIFGVTHKSQRDLHVDQKNRQSSYEFFSKFPSLYAYFYEHLRDCKDEFTAAKAVGNSKDQHSFSLAPFVPVLIRVLLWCRAEKLRRLTAAALIAVAAPKDVSFVLDWIGSVSLKNVKQNHINAVLLLLSFILENDLRNEARDRVRRIVADTVDTGLWIKWCDFNKNLIMTLCNQLKLVFATSLNVKGLTLAKRPLAEAMISGGDLNNVHMLADFGLRSEIYRHLQLTGKRNEVFTSIRKLVIEDLQRCRSEREAGCILDLLFLNREYLADEERKNVAAYISSQLEFGWRMPDTISLARRLLVYISDEKELSSDVQDWIEFCLSVEEKLSKQIALEVGAYLIKTAKDNRLIAIMAAFLQDEVLDIREEAASLLSRLLLDKEMALNPEVCYRMILEKMPPSDWNIHVFQQESIPIGEALYDACSSNPYAESHMFGDFTEVKNMINDLLVHSE</sequence>
<dbReference type="InterPro" id="IPR016024">
    <property type="entry name" value="ARM-type_fold"/>
</dbReference>
<evidence type="ECO:0000256" key="3">
    <source>
        <dbReference type="ARBA" id="ARBA00035698"/>
    </source>
</evidence>
<dbReference type="InterPro" id="IPR019442">
    <property type="entry name" value="THADA/TRM732_DUF2428"/>
</dbReference>
<evidence type="ECO:0000259" key="6">
    <source>
        <dbReference type="Pfam" id="PF25151"/>
    </source>
</evidence>
<dbReference type="Proteomes" id="UP001303046">
    <property type="component" value="Unassembled WGS sequence"/>
</dbReference>
<evidence type="ECO:0000256" key="2">
    <source>
        <dbReference type="ARBA" id="ARBA00022694"/>
    </source>
</evidence>
<evidence type="ECO:0000259" key="4">
    <source>
        <dbReference type="Pfam" id="PF10350"/>
    </source>
</evidence>
<protein>
    <recommendedName>
        <fullName evidence="3">tRNA (32-2'-O)-methyltransferase regulator THADA</fullName>
    </recommendedName>
</protein>
<dbReference type="SUPFAM" id="SSF48371">
    <property type="entry name" value="ARM repeat"/>
    <property type="match status" value="1"/>
</dbReference>
<organism evidence="7 8">
    <name type="scientific">Necator americanus</name>
    <name type="common">Human hookworm</name>
    <dbReference type="NCBI Taxonomy" id="51031"/>
    <lineage>
        <taxon>Eukaryota</taxon>
        <taxon>Metazoa</taxon>
        <taxon>Ecdysozoa</taxon>
        <taxon>Nematoda</taxon>
        <taxon>Chromadorea</taxon>
        <taxon>Rhabditida</taxon>
        <taxon>Rhabditina</taxon>
        <taxon>Rhabditomorpha</taxon>
        <taxon>Strongyloidea</taxon>
        <taxon>Ancylostomatidae</taxon>
        <taxon>Bunostominae</taxon>
        <taxon>Necator</taxon>
    </lineage>
</organism>
<dbReference type="PANTHER" id="PTHR14387">
    <property type="entry name" value="THADA/DEATH RECEPTOR INTERACTING PROTEIN"/>
    <property type="match status" value="1"/>
</dbReference>
<dbReference type="InterPro" id="IPR051954">
    <property type="entry name" value="tRNA_methyltransferase_THADA"/>
</dbReference>
<dbReference type="Pfam" id="PF25150">
    <property type="entry name" value="TPR_Trm732"/>
    <property type="match status" value="1"/>
</dbReference>
<evidence type="ECO:0000313" key="7">
    <source>
        <dbReference type="EMBL" id="KAK6727002.1"/>
    </source>
</evidence>
<gene>
    <name evidence="7" type="primary">Necator_chrI.g1104</name>
    <name evidence="7" type="ORF">RB195_004980</name>
</gene>
<feature type="domain" description="DUF2428" evidence="4">
    <location>
        <begin position="644"/>
        <end position="883"/>
    </location>
</feature>
<dbReference type="InterPro" id="IPR056842">
    <property type="entry name" value="THADA-like_TPR_C"/>
</dbReference>
<name>A0ABR1BNX4_NECAM</name>
<proteinExistence type="inferred from homology"/>
<comment type="caution">
    <text evidence="7">The sequence shown here is derived from an EMBL/GenBank/DDBJ whole genome shotgun (WGS) entry which is preliminary data.</text>
</comment>
<evidence type="ECO:0000256" key="1">
    <source>
        <dbReference type="ARBA" id="ARBA00010409"/>
    </source>
</evidence>